<name>A0A1Y1LYI2_PHOPY</name>
<dbReference type="AlphaFoldDB" id="A0A1Y1LYI2"/>
<evidence type="ECO:0000313" key="2">
    <source>
        <dbReference type="EMBL" id="JAV78171.1"/>
    </source>
</evidence>
<feature type="domain" description="Reverse transcriptase" evidence="1">
    <location>
        <begin position="59"/>
        <end position="149"/>
    </location>
</feature>
<dbReference type="EMBL" id="GEZM01044509">
    <property type="protein sequence ID" value="JAV78171.1"/>
    <property type="molecule type" value="Transcribed_RNA"/>
</dbReference>
<organism evidence="2">
    <name type="scientific">Photinus pyralis</name>
    <name type="common">Common eastern firefly</name>
    <name type="synonym">Lampyris pyralis</name>
    <dbReference type="NCBI Taxonomy" id="7054"/>
    <lineage>
        <taxon>Eukaryota</taxon>
        <taxon>Metazoa</taxon>
        <taxon>Ecdysozoa</taxon>
        <taxon>Arthropoda</taxon>
        <taxon>Hexapoda</taxon>
        <taxon>Insecta</taxon>
        <taxon>Pterygota</taxon>
        <taxon>Neoptera</taxon>
        <taxon>Endopterygota</taxon>
        <taxon>Coleoptera</taxon>
        <taxon>Polyphaga</taxon>
        <taxon>Elateriformia</taxon>
        <taxon>Elateroidea</taxon>
        <taxon>Lampyridae</taxon>
        <taxon>Lampyrinae</taxon>
        <taxon>Photinus</taxon>
    </lineage>
</organism>
<proteinExistence type="predicted"/>
<dbReference type="EMBL" id="GEZM01044508">
    <property type="protein sequence ID" value="JAV78174.1"/>
    <property type="molecule type" value="Transcribed_RNA"/>
</dbReference>
<evidence type="ECO:0000259" key="1">
    <source>
        <dbReference type="Pfam" id="PF00078"/>
    </source>
</evidence>
<protein>
    <recommendedName>
        <fullName evidence="1">Reverse transcriptase domain-containing protein</fullName>
    </recommendedName>
</protein>
<dbReference type="EMBL" id="GEZM01044510">
    <property type="protein sequence ID" value="JAV78170.1"/>
    <property type="molecule type" value="Transcribed_RNA"/>
</dbReference>
<accession>A0A1Y1LYI2</accession>
<reference evidence="2" key="1">
    <citation type="journal article" date="2016" name="Sci. Rep.">
        <title>Molecular characterization of firefly nuptial gifts: a multi-omics approach sheds light on postcopulatory sexual selection.</title>
        <authorList>
            <person name="Al-Wathiqui N."/>
            <person name="Fallon T.R."/>
            <person name="South A."/>
            <person name="Weng J.K."/>
            <person name="Lewis S.M."/>
        </authorList>
    </citation>
    <scope>NUCLEOTIDE SEQUENCE</scope>
</reference>
<dbReference type="PANTHER" id="PTHR19446">
    <property type="entry name" value="REVERSE TRANSCRIPTASES"/>
    <property type="match status" value="1"/>
</dbReference>
<dbReference type="CDD" id="cd01650">
    <property type="entry name" value="RT_nLTR_like"/>
    <property type="match status" value="1"/>
</dbReference>
<dbReference type="Pfam" id="PF00078">
    <property type="entry name" value="RVT_1"/>
    <property type="match status" value="1"/>
</dbReference>
<dbReference type="InterPro" id="IPR000477">
    <property type="entry name" value="RT_dom"/>
</dbReference>
<sequence length="165" mass="18966">MGEDRGHIWSISSRTRHPNFLRGTDDTILENPQDGIHNEMLRHCTDDPREWKKAIVVPIPKPGKDPLFSKNYRPISLTSCLGKLLEKMVNVRLQFYLESSGVLVPYQAGFRKERSTTDHLVGLGDNILRAFDERKHLVATLFDIRGAYDMTQICPVVPRGTKFYR</sequence>